<keyword evidence="1" id="KW-0812">Transmembrane</keyword>
<dbReference type="EMBL" id="CAJNOR010003137">
    <property type="protein sequence ID" value="CAF1381656.1"/>
    <property type="molecule type" value="Genomic_DNA"/>
</dbReference>
<keyword evidence="1" id="KW-0472">Membrane</keyword>
<keyword evidence="3" id="KW-1185">Reference proteome</keyword>
<evidence type="ECO:0000256" key="1">
    <source>
        <dbReference type="SAM" id="Phobius"/>
    </source>
</evidence>
<gene>
    <name evidence="2" type="ORF">XAT740_LOCUS33109</name>
</gene>
<comment type="caution">
    <text evidence="2">The sequence shown here is derived from an EMBL/GenBank/DDBJ whole genome shotgun (WGS) entry which is preliminary data.</text>
</comment>
<evidence type="ECO:0000313" key="3">
    <source>
        <dbReference type="Proteomes" id="UP000663828"/>
    </source>
</evidence>
<protein>
    <submittedName>
        <fullName evidence="2">Uncharacterized protein</fullName>
    </submittedName>
</protein>
<sequence>MFDTTIDIVGITWIIFVVLLSMFLFMVLHFRLSKRNVNFGKRYTALLIDSQEQIALKIPMNGQKQIPNGSHSTTIHTETLNPYDEADEADEDYYQSVLSLNDLSYFPVHETVYQVYPKAHCSLITDVKQGTVSSATEISFL</sequence>
<evidence type="ECO:0000313" key="2">
    <source>
        <dbReference type="EMBL" id="CAF1381656.1"/>
    </source>
</evidence>
<feature type="transmembrane region" description="Helical" evidence="1">
    <location>
        <begin position="12"/>
        <end position="32"/>
    </location>
</feature>
<organism evidence="2 3">
    <name type="scientific">Adineta ricciae</name>
    <name type="common">Rotifer</name>
    <dbReference type="NCBI Taxonomy" id="249248"/>
    <lineage>
        <taxon>Eukaryota</taxon>
        <taxon>Metazoa</taxon>
        <taxon>Spiralia</taxon>
        <taxon>Gnathifera</taxon>
        <taxon>Rotifera</taxon>
        <taxon>Eurotatoria</taxon>
        <taxon>Bdelloidea</taxon>
        <taxon>Adinetida</taxon>
        <taxon>Adinetidae</taxon>
        <taxon>Adineta</taxon>
    </lineage>
</organism>
<dbReference type="AlphaFoldDB" id="A0A815JS78"/>
<accession>A0A815JS78</accession>
<proteinExistence type="predicted"/>
<dbReference type="Proteomes" id="UP000663828">
    <property type="component" value="Unassembled WGS sequence"/>
</dbReference>
<keyword evidence="1" id="KW-1133">Transmembrane helix</keyword>
<reference evidence="2" key="1">
    <citation type="submission" date="2021-02" db="EMBL/GenBank/DDBJ databases">
        <authorList>
            <person name="Nowell W R."/>
        </authorList>
    </citation>
    <scope>NUCLEOTIDE SEQUENCE</scope>
</reference>
<name>A0A815JS78_ADIRI</name>